<accession>A0A2U1T9T9</accession>
<keyword evidence="1" id="KW-0472">Membrane</keyword>
<organism evidence="2 3">
    <name type="scientific">Corynebacterium yudongzhengii</name>
    <dbReference type="NCBI Taxonomy" id="2080740"/>
    <lineage>
        <taxon>Bacteria</taxon>
        <taxon>Bacillati</taxon>
        <taxon>Actinomycetota</taxon>
        <taxon>Actinomycetes</taxon>
        <taxon>Mycobacteriales</taxon>
        <taxon>Corynebacteriaceae</taxon>
        <taxon>Corynebacterium</taxon>
    </lineage>
</organism>
<evidence type="ECO:0000256" key="1">
    <source>
        <dbReference type="SAM" id="Phobius"/>
    </source>
</evidence>
<name>A0A2U1T9T9_9CORY</name>
<dbReference type="KEGG" id="cyz:C3B44_01815"/>
<dbReference type="Proteomes" id="UP000244989">
    <property type="component" value="Unassembled WGS sequence"/>
</dbReference>
<feature type="transmembrane region" description="Helical" evidence="1">
    <location>
        <begin position="56"/>
        <end position="79"/>
    </location>
</feature>
<protein>
    <submittedName>
        <fullName evidence="2">Uncharacterized protein</fullName>
    </submittedName>
</protein>
<dbReference type="EMBL" id="QEEZ01000001">
    <property type="protein sequence ID" value="PWC02771.1"/>
    <property type="molecule type" value="Genomic_DNA"/>
</dbReference>
<feature type="transmembrane region" description="Helical" evidence="1">
    <location>
        <begin position="170"/>
        <end position="202"/>
    </location>
</feature>
<keyword evidence="1" id="KW-0812">Transmembrane</keyword>
<proteinExistence type="predicted"/>
<dbReference type="AlphaFoldDB" id="A0A2U1T9T9"/>
<comment type="caution">
    <text evidence="2">The sequence shown here is derived from an EMBL/GenBank/DDBJ whole genome shotgun (WGS) entry which is preliminary data.</text>
</comment>
<gene>
    <name evidence="2" type="ORF">DF222_00545</name>
</gene>
<sequence length="209" mass="21010">MAAILGLGAGLQVLAVLSFFAFPVLGLWASALLGILGALASILGSLRGFGTYALRIFNALLGVIALLGWGSWIAVSVLYEPGDPVINIAGIVTVPAAFGALALVLIEKSPPPASTHAWGCGLIAGASPFASSLALNVAFGTIILQIVSFVAAVARIALAVRSPAQTAPKALAITGGVLGMAGTLLFFFLYVSVAVVIAGVAASLSERRL</sequence>
<keyword evidence="3" id="KW-1185">Reference proteome</keyword>
<feature type="transmembrane region" description="Helical" evidence="1">
    <location>
        <begin position="137"/>
        <end position="158"/>
    </location>
</feature>
<evidence type="ECO:0000313" key="3">
    <source>
        <dbReference type="Proteomes" id="UP000244989"/>
    </source>
</evidence>
<reference evidence="3" key="1">
    <citation type="submission" date="2018-04" db="EMBL/GenBank/DDBJ databases">
        <authorList>
            <person name="Liu S."/>
            <person name="Wang Z."/>
            <person name="Li J."/>
        </authorList>
    </citation>
    <scope>NUCLEOTIDE SEQUENCE [LARGE SCALE GENOMIC DNA]</scope>
    <source>
        <strain evidence="3">2189</strain>
    </source>
</reference>
<keyword evidence="1" id="KW-1133">Transmembrane helix</keyword>
<feature type="transmembrane region" description="Helical" evidence="1">
    <location>
        <begin position="25"/>
        <end position="44"/>
    </location>
</feature>
<evidence type="ECO:0000313" key="2">
    <source>
        <dbReference type="EMBL" id="PWC02771.1"/>
    </source>
</evidence>
<dbReference type="RefSeq" id="WP_108430853.1">
    <property type="nucleotide sequence ID" value="NZ_CP026947.1"/>
</dbReference>
<feature type="transmembrane region" description="Helical" evidence="1">
    <location>
        <begin position="85"/>
        <end position="106"/>
    </location>
</feature>